<dbReference type="AlphaFoldDB" id="A0AAD9RHV4"/>
<gene>
    <name evidence="2" type="ORF">KPH14_012296</name>
</gene>
<dbReference type="SUPFAM" id="SSF53098">
    <property type="entry name" value="Ribonuclease H-like"/>
    <property type="match status" value="2"/>
</dbReference>
<dbReference type="PANTHER" id="PTHR37162:SF1">
    <property type="entry name" value="BED-TYPE DOMAIN-CONTAINING PROTEIN"/>
    <property type="match status" value="1"/>
</dbReference>
<evidence type="ECO:0000313" key="3">
    <source>
        <dbReference type="Proteomes" id="UP001258017"/>
    </source>
</evidence>
<accession>A0AAD9RHV4</accession>
<dbReference type="Proteomes" id="UP001258017">
    <property type="component" value="Unassembled WGS sequence"/>
</dbReference>
<evidence type="ECO:0000259" key="1">
    <source>
        <dbReference type="Pfam" id="PF05699"/>
    </source>
</evidence>
<dbReference type="InterPro" id="IPR008906">
    <property type="entry name" value="HATC_C_dom"/>
</dbReference>
<dbReference type="PANTHER" id="PTHR37162">
    <property type="entry name" value="HAT FAMILY DIMERISATION DOMAINCONTAINING PROTEIN-RELATED"/>
    <property type="match status" value="1"/>
</dbReference>
<sequence>MELEISHSEATPCESIRVHHKLVMTMIDGKVCNAITQTNSSMRCYICNAKPTEMNDLKLVDPVISARAIGLDEEIIYRFAVILPAIASGERINSNKFGEYAKTTAEKYVIVYGWYYMPATVHKILIHGKDIIENALLPIGQLFEEAQEARNKDFRRFREHNTRKFCRTATNEDILNNLLISSDPMNVMEPADRNCTLMFDEISIRQGFDFNTKYQIVKDFQDLGSLGQKLAAETHILELLLPEFETTTSENADVNNVPASISEEDTDIEDTDYLLDIDNVLDKLSTSVCFLESCAVEYFAGYIVAKWALKSKCTSSSELDHVDKVKIAEIKLAAFYAEHNIAFQTINHMVPLLKETCSDPQVVKDLKLSRTKCTQIIKNVIGKRESDKLITELQIQKFSILIDESTTIANDKLLCILVKYISSQNKKCVTQLLELINLDARNCSADKLYSSFKNCLQSKNIPLSNIVGIACDNASVMTGIKDSFISRLKKEVPALVVLKCICHSSALIASKACSKLPDSCENLLHSVATYFHGSAKRSAILREFQEFFEVGSQKILKLSGTRWLVLQKCVTRLLDNWEALKHYFYLETLENKNNSAVSISISLNDCKIKAFMLFLKYSLNSFNDFNALFQSRQILIHKLTDTSEHLIKQMGYNFLLPHAIKNISIDSINHQNFLPLNSVYVDPECETFLETQTDEFIANVKPTCLSFYTTAFQEMVKRLPYNDDIFRDLKFLDANIALREESRVAFPDLRNVARHFQISDVTALAYEWRMLPIVFDDENKSLLANLEMDDMWKTIFEKKNLNEEPLFPNLEILVQAVLSLPHYNAEAERLFSIVTDVKNKKRNKIDAATLDAVCKIRCSFQANNIDCRSFQVDSKHLELHEYKNLYSPGNSRISQQTD</sequence>
<dbReference type="GO" id="GO:0046983">
    <property type="term" value="F:protein dimerization activity"/>
    <property type="evidence" value="ECO:0007669"/>
    <property type="project" value="InterPro"/>
</dbReference>
<organism evidence="2 3">
    <name type="scientific">Odynerus spinipes</name>
    <dbReference type="NCBI Taxonomy" id="1348599"/>
    <lineage>
        <taxon>Eukaryota</taxon>
        <taxon>Metazoa</taxon>
        <taxon>Ecdysozoa</taxon>
        <taxon>Arthropoda</taxon>
        <taxon>Hexapoda</taxon>
        <taxon>Insecta</taxon>
        <taxon>Pterygota</taxon>
        <taxon>Neoptera</taxon>
        <taxon>Endopterygota</taxon>
        <taxon>Hymenoptera</taxon>
        <taxon>Apocrita</taxon>
        <taxon>Aculeata</taxon>
        <taxon>Vespoidea</taxon>
        <taxon>Vespidae</taxon>
        <taxon>Eumeninae</taxon>
        <taxon>Odynerus</taxon>
    </lineage>
</organism>
<reference evidence="2" key="2">
    <citation type="journal article" date="2023" name="Commun. Biol.">
        <title>Intrasexual cuticular hydrocarbon dimorphism in a wasp sheds light on hydrocarbon biosynthesis genes in Hymenoptera.</title>
        <authorList>
            <person name="Moris V.C."/>
            <person name="Podsiadlowski L."/>
            <person name="Martin S."/>
            <person name="Oeyen J.P."/>
            <person name="Donath A."/>
            <person name="Petersen M."/>
            <person name="Wilbrandt J."/>
            <person name="Misof B."/>
            <person name="Liedtke D."/>
            <person name="Thamm M."/>
            <person name="Scheiner R."/>
            <person name="Schmitt T."/>
            <person name="Niehuis O."/>
        </authorList>
    </citation>
    <scope>NUCLEOTIDE SEQUENCE</scope>
    <source>
        <strain evidence="2">GBR_01_08_01A</strain>
    </source>
</reference>
<dbReference type="Pfam" id="PF05699">
    <property type="entry name" value="Dimer_Tnp_hAT"/>
    <property type="match status" value="1"/>
</dbReference>
<reference evidence="2" key="1">
    <citation type="submission" date="2021-08" db="EMBL/GenBank/DDBJ databases">
        <authorList>
            <person name="Misof B."/>
            <person name="Oliver O."/>
            <person name="Podsiadlowski L."/>
            <person name="Donath A."/>
            <person name="Peters R."/>
            <person name="Mayer C."/>
            <person name="Rust J."/>
            <person name="Gunkel S."/>
            <person name="Lesny P."/>
            <person name="Martin S."/>
            <person name="Oeyen J.P."/>
            <person name="Petersen M."/>
            <person name="Panagiotis P."/>
            <person name="Wilbrandt J."/>
            <person name="Tanja T."/>
        </authorList>
    </citation>
    <scope>NUCLEOTIDE SEQUENCE</scope>
    <source>
        <strain evidence="2">GBR_01_08_01A</strain>
        <tissue evidence="2">Thorax + abdomen</tissue>
    </source>
</reference>
<feature type="domain" description="HAT C-terminal dimerisation" evidence="1">
    <location>
        <begin position="802"/>
        <end position="853"/>
    </location>
</feature>
<dbReference type="InterPro" id="IPR012337">
    <property type="entry name" value="RNaseH-like_sf"/>
</dbReference>
<protein>
    <recommendedName>
        <fullName evidence="1">HAT C-terminal dimerisation domain-containing protein</fullName>
    </recommendedName>
</protein>
<evidence type="ECO:0000313" key="2">
    <source>
        <dbReference type="EMBL" id="KAK2579990.1"/>
    </source>
</evidence>
<dbReference type="EMBL" id="JAIFRP010000067">
    <property type="protein sequence ID" value="KAK2579990.1"/>
    <property type="molecule type" value="Genomic_DNA"/>
</dbReference>
<proteinExistence type="predicted"/>
<comment type="caution">
    <text evidence="2">The sequence shown here is derived from an EMBL/GenBank/DDBJ whole genome shotgun (WGS) entry which is preliminary data.</text>
</comment>
<keyword evidence="3" id="KW-1185">Reference proteome</keyword>
<name>A0AAD9RHV4_9HYME</name>